<keyword evidence="5 9" id="KW-1278">Translocase</keyword>
<sequence length="696" mass="71871">MEWNQNVLMAMLAVVMIIALIALAYAFTLYRSVRREDAGNSTMKELSGYIYEGAMAFLKREYRIIILFIIAVAVILAALGMVPALQGIDGVGVSGAFCFVIGTLCSGAAGFIGMKAATAANARVAQGARSQGMARALHIAFNGGSVLGISVVGFGLLGLAVVFTIFVILFDDVAAAVPVVAGYGLGCSFIALFARVGGGIYTKAADVGADLVGKVEAGIPEDDPRNPAVIADNVGDNVGDIAGMGSDLCESYVGALVSAISLGMSVSVSGESATLEAAAFPFVIAALGIIAAIAAQLFVRSRNWEDPQKALSIATYVATAFVLAGAFIASRLVFGVSGPFLAVLSGLIVGILIGRIAEYYTSDEYRHVKEIAHQSQTGHATNIISGFSIGMQSTMLTVLLLGAGIVLSYLFFGMYGIALGAVGMLSTTGITVSVDAYGPIADNAGGIAEMAELEPEVRRITDRLDSVGNTTAAIGKGFCIGSAAFTALAMIVAFAQAAGLDVISLLEPGVIIGLMIGAMLPYFFTSLTLKSVGTAANHMIDEVRRQFREDPGIMTGTSKPDYARCVDISTKAALREMILPGLIAVCSPVLIGLLLGTAGLGGMLLGALLSAIMLAVFMANAGGAWDNAKKYIESGKLGGKGSEAHKAAVTGDTVGDPFKDTAGPAMDILIKLMSVISLILAPILMQMTPLLDFLFH</sequence>
<feature type="transmembrane region" description="Helical" evidence="9">
    <location>
        <begin position="251"/>
        <end position="268"/>
    </location>
</feature>
<dbReference type="EMBL" id="DWWM01000023">
    <property type="protein sequence ID" value="HJC36202.1"/>
    <property type="molecule type" value="Genomic_DNA"/>
</dbReference>
<feature type="transmembrane region" description="Helical" evidence="9">
    <location>
        <begin position="340"/>
        <end position="357"/>
    </location>
</feature>
<dbReference type="PANTHER" id="PTHR31998">
    <property type="entry name" value="K(+)-INSENSITIVE PYROPHOSPHATE-ENERGIZED PROTON PUMP"/>
    <property type="match status" value="1"/>
</dbReference>
<keyword evidence="4 9" id="KW-0460">Magnesium</keyword>
<comment type="similarity">
    <text evidence="9">Belongs to the H(+)-translocating pyrophosphatase (TC 3.A.10) family. K(+)-stimulated subfamily.</text>
</comment>
<comment type="activity regulation">
    <text evidence="9">Requires K(+) for maximal activity.</text>
</comment>
<comment type="catalytic activity">
    <reaction evidence="9">
        <text>Na(+)(in) + diphosphate + H2O = Na(+)(out) + 2 phosphate + H(+)</text>
        <dbReference type="Rhea" id="RHEA:57884"/>
        <dbReference type="ChEBI" id="CHEBI:15377"/>
        <dbReference type="ChEBI" id="CHEBI:15378"/>
        <dbReference type="ChEBI" id="CHEBI:29101"/>
        <dbReference type="ChEBI" id="CHEBI:33019"/>
        <dbReference type="ChEBI" id="CHEBI:43474"/>
        <dbReference type="EC" id="7.2.3.1"/>
    </reaction>
</comment>
<keyword evidence="3 9" id="KW-0812">Transmembrane</keyword>
<comment type="subcellular location">
    <subcellularLocation>
        <location evidence="9">Cell membrane</location>
        <topology evidence="9">Multi-pass membrane protein</topology>
    </subcellularLocation>
    <subcellularLocation>
        <location evidence="1">Endomembrane system</location>
        <topology evidence="1">Multi-pass membrane protein</topology>
    </subcellularLocation>
</comment>
<gene>
    <name evidence="9" type="primary">hppA</name>
    <name evidence="10" type="ORF">H9702_03610</name>
</gene>
<comment type="cofactor">
    <cofactor evidence="9">
        <name>Mg(2+)</name>
        <dbReference type="ChEBI" id="CHEBI:18420"/>
    </cofactor>
</comment>
<evidence type="ECO:0000256" key="9">
    <source>
        <dbReference type="HAMAP-Rule" id="MF_01129"/>
    </source>
</evidence>
<dbReference type="AlphaFoldDB" id="A0A9D2NQL9"/>
<dbReference type="GO" id="GO:0006814">
    <property type="term" value="P:sodium ion transport"/>
    <property type="evidence" value="ECO:0007669"/>
    <property type="project" value="UniProtKB-UniRule"/>
</dbReference>
<organism evidence="10 11">
    <name type="scientific">Candidatus Merdibacter merdavium</name>
    <dbReference type="NCBI Taxonomy" id="2838692"/>
    <lineage>
        <taxon>Bacteria</taxon>
        <taxon>Bacillati</taxon>
        <taxon>Bacillota</taxon>
        <taxon>Erysipelotrichia</taxon>
        <taxon>Erysipelotrichales</taxon>
        <taxon>Erysipelotrichaceae</taxon>
        <taxon>Merdibacter</taxon>
    </lineage>
</organism>
<keyword evidence="9" id="KW-0630">Potassium</keyword>
<dbReference type="GO" id="GO:0005886">
    <property type="term" value="C:plasma membrane"/>
    <property type="evidence" value="ECO:0007669"/>
    <property type="project" value="UniProtKB-SubCell"/>
</dbReference>
<accession>A0A9D2NQL9</accession>
<dbReference type="InterPro" id="IPR004131">
    <property type="entry name" value="PPase-energised_H-pump"/>
</dbReference>
<comment type="subunit">
    <text evidence="9">Homodimer.</text>
</comment>
<feature type="transmembrane region" description="Helical" evidence="9">
    <location>
        <begin position="311"/>
        <end position="334"/>
    </location>
</feature>
<evidence type="ECO:0000256" key="1">
    <source>
        <dbReference type="ARBA" id="ARBA00004127"/>
    </source>
</evidence>
<keyword evidence="6 9" id="KW-1133">Transmembrane helix</keyword>
<feature type="transmembrane region" description="Helical" evidence="9">
    <location>
        <begin position="91"/>
        <end position="113"/>
    </location>
</feature>
<protein>
    <recommendedName>
        <fullName evidence="9">Putative K(+)-stimulated pyrophosphate-energized sodium pump</fullName>
        <ecNumber evidence="9">7.2.3.1</ecNumber>
    </recommendedName>
    <alternativeName>
        <fullName evidence="9">Membrane-bound sodium-translocating pyrophosphatase</fullName>
    </alternativeName>
    <alternativeName>
        <fullName evidence="9">Pyrophosphate-energized inorganic pyrophosphatase</fullName>
        <shortName evidence="9">Na(+)-PPase</shortName>
    </alternativeName>
</protein>
<feature type="transmembrane region" description="Helical" evidence="9">
    <location>
        <begin position="668"/>
        <end position="695"/>
    </location>
</feature>
<keyword evidence="8 9" id="KW-0472">Membrane</keyword>
<feature type="transmembrane region" description="Helical" evidence="9">
    <location>
        <begin position="603"/>
        <end position="625"/>
    </location>
</feature>
<evidence type="ECO:0000256" key="3">
    <source>
        <dbReference type="ARBA" id="ARBA00022692"/>
    </source>
</evidence>
<comment type="caution">
    <text evidence="9">Lacks conserved residue(s) required for the propagation of feature annotation.</text>
</comment>
<evidence type="ECO:0000313" key="11">
    <source>
        <dbReference type="Proteomes" id="UP000823896"/>
    </source>
</evidence>
<reference evidence="10" key="2">
    <citation type="submission" date="2021-04" db="EMBL/GenBank/DDBJ databases">
        <authorList>
            <person name="Gilroy R."/>
        </authorList>
    </citation>
    <scope>NUCLEOTIDE SEQUENCE</scope>
    <source>
        <strain evidence="10">CHK187-11901</strain>
    </source>
</reference>
<feature type="site" description="Determinant of potassium dependence" evidence="9">
    <location>
        <position position="472"/>
    </location>
</feature>
<dbReference type="NCBIfam" id="TIGR01104">
    <property type="entry name" value="V_PPase"/>
    <property type="match status" value="1"/>
</dbReference>
<feature type="transmembrane region" description="Helical" evidence="9">
    <location>
        <begin position="473"/>
        <end position="495"/>
    </location>
</feature>
<dbReference type="EC" id="7.2.3.1" evidence="9"/>
<keyword evidence="9" id="KW-0739">Sodium transport</keyword>
<evidence type="ECO:0000313" key="10">
    <source>
        <dbReference type="EMBL" id="HJC36202.1"/>
    </source>
</evidence>
<evidence type="ECO:0000256" key="7">
    <source>
        <dbReference type="ARBA" id="ARBA00023065"/>
    </source>
</evidence>
<keyword evidence="9" id="KW-0915">Sodium</keyword>
<feature type="transmembrane region" description="Helical" evidence="9">
    <location>
        <begin position="64"/>
        <end position="85"/>
    </location>
</feature>
<reference evidence="10" key="1">
    <citation type="journal article" date="2021" name="PeerJ">
        <title>Extensive microbial diversity within the chicken gut microbiome revealed by metagenomics and culture.</title>
        <authorList>
            <person name="Gilroy R."/>
            <person name="Ravi A."/>
            <person name="Getino M."/>
            <person name="Pursley I."/>
            <person name="Horton D.L."/>
            <person name="Alikhan N.F."/>
            <person name="Baker D."/>
            <person name="Gharbi K."/>
            <person name="Hall N."/>
            <person name="Watson M."/>
            <person name="Adriaenssens E.M."/>
            <person name="Foster-Nyarko E."/>
            <person name="Jarju S."/>
            <person name="Secka A."/>
            <person name="Antonio M."/>
            <person name="Oren A."/>
            <person name="Chaudhuri R.R."/>
            <person name="La Ragione R."/>
            <person name="Hildebrand F."/>
            <person name="Pallen M.J."/>
        </authorList>
    </citation>
    <scope>NUCLEOTIDE SEQUENCE</scope>
    <source>
        <strain evidence="10">CHK187-11901</strain>
    </source>
</reference>
<comment type="caution">
    <text evidence="10">The sequence shown here is derived from an EMBL/GenBank/DDBJ whole genome shotgun (WGS) entry which is preliminary data.</text>
</comment>
<feature type="transmembrane region" description="Helical" evidence="9">
    <location>
        <begin position="175"/>
        <end position="194"/>
    </location>
</feature>
<dbReference type="HAMAP" id="MF_01129">
    <property type="entry name" value="PPase_energized_pump"/>
    <property type="match status" value="1"/>
</dbReference>
<dbReference type="GO" id="GO:0030955">
    <property type="term" value="F:potassium ion binding"/>
    <property type="evidence" value="ECO:0007669"/>
    <property type="project" value="UniProtKB-UniRule"/>
</dbReference>
<dbReference type="GO" id="GO:0004427">
    <property type="term" value="F:inorganic diphosphate phosphatase activity"/>
    <property type="evidence" value="ECO:0007669"/>
    <property type="project" value="UniProtKB-UniRule"/>
</dbReference>
<dbReference type="GO" id="GO:0000287">
    <property type="term" value="F:magnesium ion binding"/>
    <property type="evidence" value="ECO:0007669"/>
    <property type="project" value="UniProtKB-UniRule"/>
</dbReference>
<dbReference type="Proteomes" id="UP000823896">
    <property type="component" value="Unassembled WGS sequence"/>
</dbReference>
<feature type="transmembrane region" description="Helical" evidence="9">
    <location>
        <begin position="502"/>
        <end position="524"/>
    </location>
</feature>
<proteinExistence type="inferred from homology"/>
<feature type="transmembrane region" description="Helical" evidence="9">
    <location>
        <begin position="6"/>
        <end position="27"/>
    </location>
</feature>
<evidence type="ECO:0000256" key="4">
    <source>
        <dbReference type="ARBA" id="ARBA00022842"/>
    </source>
</evidence>
<name>A0A9D2NQL9_9FIRM</name>
<keyword evidence="10" id="KW-0378">Hydrolase</keyword>
<dbReference type="Pfam" id="PF03030">
    <property type="entry name" value="H_PPase"/>
    <property type="match status" value="1"/>
</dbReference>
<dbReference type="GO" id="GO:0012505">
    <property type="term" value="C:endomembrane system"/>
    <property type="evidence" value="ECO:0007669"/>
    <property type="project" value="UniProtKB-SubCell"/>
</dbReference>
<feature type="transmembrane region" description="Helical" evidence="9">
    <location>
        <begin position="139"/>
        <end position="169"/>
    </location>
</feature>
<evidence type="ECO:0000256" key="8">
    <source>
        <dbReference type="ARBA" id="ARBA00023136"/>
    </source>
</evidence>
<feature type="transmembrane region" description="Helical" evidence="9">
    <location>
        <begin position="280"/>
        <end position="299"/>
    </location>
</feature>
<feature type="transmembrane region" description="Helical" evidence="9">
    <location>
        <begin position="577"/>
        <end position="596"/>
    </location>
</feature>
<comment type="function">
    <text evidence="9">Sodium pump that utilizes the energy of pyrophosphate hydrolysis as the driving force for Na(+) movement across the membrane.</text>
</comment>
<evidence type="ECO:0000256" key="2">
    <source>
        <dbReference type="ARBA" id="ARBA00022448"/>
    </source>
</evidence>
<dbReference type="GO" id="GO:0009678">
    <property type="term" value="F:diphosphate hydrolysis-driven proton transmembrane transporter activity"/>
    <property type="evidence" value="ECO:0007669"/>
    <property type="project" value="UniProtKB-UniRule"/>
</dbReference>
<dbReference type="NCBIfam" id="NF001960">
    <property type="entry name" value="PRK00733.3-5"/>
    <property type="match status" value="1"/>
</dbReference>
<evidence type="ECO:0000256" key="6">
    <source>
        <dbReference type="ARBA" id="ARBA00022989"/>
    </source>
</evidence>
<dbReference type="PIRSF" id="PIRSF001265">
    <property type="entry name" value="H+-PPase"/>
    <property type="match status" value="1"/>
</dbReference>
<keyword evidence="7 9" id="KW-0406">Ion transport</keyword>
<evidence type="ECO:0000256" key="5">
    <source>
        <dbReference type="ARBA" id="ARBA00022967"/>
    </source>
</evidence>
<keyword evidence="9" id="KW-1003">Cell membrane</keyword>
<keyword evidence="2 9" id="KW-0813">Transport</keyword>